<evidence type="ECO:0000313" key="2">
    <source>
        <dbReference type="EMBL" id="CAI9917300.1"/>
    </source>
</evidence>
<feature type="compositionally biased region" description="Basic and acidic residues" evidence="1">
    <location>
        <begin position="395"/>
        <end position="421"/>
    </location>
</feature>
<feature type="compositionally biased region" description="Basic and acidic residues" evidence="1">
    <location>
        <begin position="366"/>
        <end position="388"/>
    </location>
</feature>
<proteinExistence type="predicted"/>
<feature type="region of interest" description="Disordered" evidence="1">
    <location>
        <begin position="364"/>
        <end position="421"/>
    </location>
</feature>
<reference evidence="2" key="1">
    <citation type="submission" date="2023-06" db="EMBL/GenBank/DDBJ databases">
        <authorList>
            <person name="Kurt Z."/>
        </authorList>
    </citation>
    <scope>NUCLEOTIDE SEQUENCE</scope>
</reference>
<dbReference type="EMBL" id="CATOUU010000472">
    <property type="protein sequence ID" value="CAI9931135.1"/>
    <property type="molecule type" value="Genomic_DNA"/>
</dbReference>
<sequence length="585" mass="67845">MSKADKKAAPVSEEERLQAMLEKENNRKMIDRFIADVLRDSKRIKYLVFRQQRSMVARTILGGTIQMLRVGGLNNDKMALEELEAHFKQTELVLGNQSFSTGRRSTIGKQEFLILENPANTVIDHCVVANFDKTQLILGFHICKSQVVNYEAETMELAKIAEPLFKMELVQPQPPQPTPVFDFDNEKLKGTPVFIYNNQQVEKATDFGLDPTKEGTKVCFVYLNRDIEAFEYIAQQLVALQKRFDNLVLYTMLSYAEPGNLGNYTMLSPFVSKLNILYDTLGMRKRFYFQLAEEKKNKYQEIANGDRIDDLYQVLLDTLSQGQDPRPVEEDNELIINADGTGCVFQGIPLNYVNVDFVPKPVSEQNEEKKEVKERRSLKDNARSKDLYEVDEDEEKKGQEDQKLDEPEAKQEDQDSGEKKKDPLNTYVLAFWNPRHKNFQQNIASFLELSDPQTLKKLHEENMQFAPEHKGEGEENVKEVDDRPYLKLFTCIQGTRQITLNSFEKKIPNLMENSKVILDNDWLYTKIDALHQMYKDQDEVENGIGIFYIYNRQFKQIFESNNFEQLKEIVTERGKKRKPAQVANQ</sequence>
<dbReference type="AlphaFoldDB" id="A0AA86ND45"/>
<dbReference type="EMBL" id="CATOUU010000128">
    <property type="protein sequence ID" value="CAI9917300.1"/>
    <property type="molecule type" value="Genomic_DNA"/>
</dbReference>
<evidence type="ECO:0000313" key="6">
    <source>
        <dbReference type="Proteomes" id="UP001642409"/>
    </source>
</evidence>
<gene>
    <name evidence="3" type="ORF">HINF_LOCUS18780</name>
    <name evidence="2" type="ORF">HINF_LOCUS4945</name>
    <name evidence="4" type="ORF">HINF_LOCUS64551</name>
    <name evidence="5" type="ORF">HINF_LOCUS68629</name>
</gene>
<dbReference type="Proteomes" id="UP001642409">
    <property type="component" value="Unassembled WGS sequence"/>
</dbReference>
<reference evidence="4 6" key="2">
    <citation type="submission" date="2024-07" db="EMBL/GenBank/DDBJ databases">
        <authorList>
            <person name="Akdeniz Z."/>
        </authorList>
    </citation>
    <scope>NUCLEOTIDE SEQUENCE [LARGE SCALE GENOMIC DNA]</scope>
</reference>
<keyword evidence="6" id="KW-1185">Reference proteome</keyword>
<name>A0AA86ND45_9EUKA</name>
<protein>
    <submittedName>
        <fullName evidence="2">Uncharacterized protein</fullName>
    </submittedName>
</protein>
<accession>A0AA86ND45</accession>
<comment type="caution">
    <text evidence="2">The sequence shown here is derived from an EMBL/GenBank/DDBJ whole genome shotgun (WGS) entry which is preliminary data.</text>
</comment>
<evidence type="ECO:0000313" key="3">
    <source>
        <dbReference type="EMBL" id="CAI9931135.1"/>
    </source>
</evidence>
<organism evidence="2">
    <name type="scientific">Hexamita inflata</name>
    <dbReference type="NCBI Taxonomy" id="28002"/>
    <lineage>
        <taxon>Eukaryota</taxon>
        <taxon>Metamonada</taxon>
        <taxon>Diplomonadida</taxon>
        <taxon>Hexamitidae</taxon>
        <taxon>Hexamitinae</taxon>
        <taxon>Hexamita</taxon>
    </lineage>
</organism>
<evidence type="ECO:0000256" key="1">
    <source>
        <dbReference type="SAM" id="MobiDB-lite"/>
    </source>
</evidence>
<evidence type="ECO:0000313" key="4">
    <source>
        <dbReference type="EMBL" id="CAL6089066.1"/>
    </source>
</evidence>
<evidence type="ECO:0000313" key="5">
    <source>
        <dbReference type="EMBL" id="CAL6096858.1"/>
    </source>
</evidence>
<dbReference type="EMBL" id="CAXDID020000489">
    <property type="protein sequence ID" value="CAL6096858.1"/>
    <property type="molecule type" value="Genomic_DNA"/>
</dbReference>
<dbReference type="EMBL" id="CAXDID020000415">
    <property type="protein sequence ID" value="CAL6089066.1"/>
    <property type="molecule type" value="Genomic_DNA"/>
</dbReference>